<dbReference type="GO" id="GO:0003677">
    <property type="term" value="F:DNA binding"/>
    <property type="evidence" value="ECO:0007669"/>
    <property type="project" value="UniProtKB-KW"/>
</dbReference>
<dbReference type="KEGG" id="ctak:4412677_00790"/>
<keyword evidence="2" id="KW-0238">DNA-binding</keyword>
<evidence type="ECO:0000256" key="2">
    <source>
        <dbReference type="ARBA" id="ARBA00023125"/>
    </source>
</evidence>
<dbReference type="RefSeq" id="WP_095070570.1">
    <property type="nucleotide sequence ID" value="NZ_LT906465.1"/>
</dbReference>
<dbReference type="InterPro" id="IPR036388">
    <property type="entry name" value="WH-like_DNA-bd_sf"/>
</dbReference>
<dbReference type="Pfam" id="PF01638">
    <property type="entry name" value="HxlR"/>
    <property type="match status" value="1"/>
</dbReference>
<evidence type="ECO:0000256" key="3">
    <source>
        <dbReference type="ARBA" id="ARBA00023163"/>
    </source>
</evidence>
<keyword evidence="6" id="KW-1185">Reference proteome</keyword>
<dbReference type="InterPro" id="IPR002577">
    <property type="entry name" value="HTH_HxlR"/>
</dbReference>
<dbReference type="Gene3D" id="1.10.10.10">
    <property type="entry name" value="Winged helix-like DNA-binding domain superfamily/Winged helix DNA-binding domain"/>
    <property type="match status" value="1"/>
</dbReference>
<dbReference type="InterPro" id="IPR036390">
    <property type="entry name" value="WH_DNA-bd_sf"/>
</dbReference>
<accession>A0A239WVB8</accession>
<name>A0A239WVB8_9FLAO</name>
<evidence type="ECO:0000256" key="1">
    <source>
        <dbReference type="ARBA" id="ARBA00023015"/>
    </source>
</evidence>
<dbReference type="PANTHER" id="PTHR33204:SF18">
    <property type="entry name" value="TRANSCRIPTIONAL REGULATORY PROTEIN"/>
    <property type="match status" value="1"/>
</dbReference>
<proteinExistence type="predicted"/>
<evidence type="ECO:0000259" key="4">
    <source>
        <dbReference type="PROSITE" id="PS51118"/>
    </source>
</evidence>
<evidence type="ECO:0000313" key="5">
    <source>
        <dbReference type="EMBL" id="SNV38441.1"/>
    </source>
</evidence>
<keyword evidence="3" id="KW-0804">Transcription</keyword>
<feature type="domain" description="HTH hxlR-type" evidence="4">
    <location>
        <begin position="8"/>
        <end position="107"/>
    </location>
</feature>
<organism evidence="5 6">
    <name type="scientific">Chryseobacterium taklimakanense</name>
    <dbReference type="NCBI Taxonomy" id="536441"/>
    <lineage>
        <taxon>Bacteria</taxon>
        <taxon>Pseudomonadati</taxon>
        <taxon>Bacteroidota</taxon>
        <taxon>Flavobacteriia</taxon>
        <taxon>Flavobacteriales</taxon>
        <taxon>Weeksellaceae</taxon>
        <taxon>Chryseobacterium group</taxon>
        <taxon>Chryseobacterium</taxon>
    </lineage>
</organism>
<sequence length="128" mass="14734">MKNYRSICPLSRSLDTFGDKWTLLILRDVGLYGKTTFKELTQMQEGIATNTLADRLEKLTAEGLLTKTRSKRNKLVFHYNITEKGMDLIPIIKAAIDWSEKYLYKDEEKSTAAELFTFVRSTPAFSEN</sequence>
<reference evidence="5 6" key="1">
    <citation type="submission" date="2017-06" db="EMBL/GenBank/DDBJ databases">
        <authorList>
            <consortium name="Pathogen Informatics"/>
        </authorList>
    </citation>
    <scope>NUCLEOTIDE SEQUENCE [LARGE SCALE GENOMIC DNA]</scope>
    <source>
        <strain evidence="5 6">NCTC13490</strain>
    </source>
</reference>
<dbReference type="Proteomes" id="UP000215196">
    <property type="component" value="Chromosome 1"/>
</dbReference>
<evidence type="ECO:0000313" key="6">
    <source>
        <dbReference type="Proteomes" id="UP000215196"/>
    </source>
</evidence>
<dbReference type="AlphaFoldDB" id="A0A239WVB8"/>
<protein>
    <submittedName>
        <fullName evidence="5">HTH-type transcriptional activator hxlR</fullName>
    </submittedName>
</protein>
<dbReference type="SUPFAM" id="SSF46785">
    <property type="entry name" value="Winged helix' DNA-binding domain"/>
    <property type="match status" value="1"/>
</dbReference>
<dbReference type="PROSITE" id="PS51118">
    <property type="entry name" value="HTH_HXLR"/>
    <property type="match status" value="1"/>
</dbReference>
<dbReference type="EMBL" id="LT906465">
    <property type="protein sequence ID" value="SNV38441.1"/>
    <property type="molecule type" value="Genomic_DNA"/>
</dbReference>
<keyword evidence="1" id="KW-0805">Transcription regulation</keyword>
<gene>
    <name evidence="5" type="primary">hxlR</name>
    <name evidence="5" type="ORF">SAMEA4412677_00790</name>
</gene>
<dbReference type="PANTHER" id="PTHR33204">
    <property type="entry name" value="TRANSCRIPTIONAL REGULATOR, MARR FAMILY"/>
    <property type="match status" value="1"/>
</dbReference>